<feature type="transmembrane region" description="Helical" evidence="7">
    <location>
        <begin position="380"/>
        <end position="402"/>
    </location>
</feature>
<evidence type="ECO:0000256" key="2">
    <source>
        <dbReference type="ARBA" id="ARBA00009033"/>
    </source>
</evidence>
<evidence type="ECO:0000256" key="4">
    <source>
        <dbReference type="ARBA" id="ARBA00022692"/>
    </source>
</evidence>
<comment type="subcellular location">
    <subcellularLocation>
        <location evidence="1">Cell membrane</location>
        <topology evidence="1">Multi-pass membrane protein</topology>
    </subcellularLocation>
</comment>
<evidence type="ECO:0000256" key="5">
    <source>
        <dbReference type="ARBA" id="ARBA00022989"/>
    </source>
</evidence>
<dbReference type="InterPro" id="IPR011642">
    <property type="entry name" value="Gate_dom"/>
</dbReference>
<dbReference type="Pfam" id="PF07662">
    <property type="entry name" value="Nucleos_tra2_C"/>
    <property type="match status" value="1"/>
</dbReference>
<feature type="transmembrane region" description="Helical" evidence="7">
    <location>
        <begin position="218"/>
        <end position="237"/>
    </location>
</feature>
<feature type="transmembrane region" description="Helical" evidence="7">
    <location>
        <begin position="610"/>
        <end position="634"/>
    </location>
</feature>
<keyword evidence="12" id="KW-1185">Reference proteome</keyword>
<name>A0ABM3ZAP1_PANGU</name>
<feature type="transmembrane region" description="Helical" evidence="7">
    <location>
        <begin position="244"/>
        <end position="264"/>
    </location>
</feature>
<gene>
    <name evidence="13" type="primary">LOC117674535</name>
</gene>
<feature type="transmembrane region" description="Helical" evidence="7">
    <location>
        <begin position="121"/>
        <end position="144"/>
    </location>
</feature>
<keyword evidence="7" id="KW-0813">Transport</keyword>
<keyword evidence="3" id="KW-1003">Cell membrane</keyword>
<evidence type="ECO:0000259" key="10">
    <source>
        <dbReference type="Pfam" id="PF07662"/>
    </source>
</evidence>
<keyword evidence="6 7" id="KW-0472">Membrane</keyword>
<evidence type="ECO:0000256" key="3">
    <source>
        <dbReference type="ARBA" id="ARBA00022475"/>
    </source>
</evidence>
<keyword evidence="4 7" id="KW-0812">Transmembrane</keyword>
<dbReference type="GeneID" id="117674535"/>
<dbReference type="InterPro" id="IPR011657">
    <property type="entry name" value="CNT_C_dom"/>
</dbReference>
<comment type="similarity">
    <text evidence="2 7">Belongs to the concentrative nucleoside transporter (CNT) (TC 2.A.41) family.</text>
</comment>
<feature type="transmembrane region" description="Helical" evidence="7">
    <location>
        <begin position="193"/>
        <end position="212"/>
    </location>
</feature>
<keyword evidence="5 7" id="KW-1133">Transmembrane helix</keyword>
<dbReference type="Pfam" id="PF07670">
    <property type="entry name" value="Gate"/>
    <property type="match status" value="1"/>
</dbReference>
<feature type="transmembrane region" description="Helical" evidence="7">
    <location>
        <begin position="150"/>
        <end position="172"/>
    </location>
</feature>
<feature type="transmembrane region" description="Helical" evidence="7">
    <location>
        <begin position="337"/>
        <end position="360"/>
    </location>
</feature>
<evidence type="ECO:0000256" key="7">
    <source>
        <dbReference type="RuleBase" id="RU362018"/>
    </source>
</evidence>
<dbReference type="InterPro" id="IPR008276">
    <property type="entry name" value="C_nuclsd_transpt"/>
</dbReference>
<evidence type="ECO:0000256" key="1">
    <source>
        <dbReference type="ARBA" id="ARBA00004651"/>
    </source>
</evidence>
<evidence type="ECO:0000313" key="12">
    <source>
        <dbReference type="Proteomes" id="UP001652622"/>
    </source>
</evidence>
<dbReference type="InterPro" id="IPR002668">
    <property type="entry name" value="CNT_N_dom"/>
</dbReference>
<evidence type="ECO:0000256" key="8">
    <source>
        <dbReference type="SAM" id="MobiDB-lite"/>
    </source>
</evidence>
<proteinExistence type="inferred from homology"/>
<evidence type="ECO:0000259" key="9">
    <source>
        <dbReference type="Pfam" id="PF01773"/>
    </source>
</evidence>
<feature type="transmembrane region" description="Helical" evidence="7">
    <location>
        <begin position="466"/>
        <end position="488"/>
    </location>
</feature>
<dbReference type="Pfam" id="PF01773">
    <property type="entry name" value="Nucleos_tra2_N"/>
    <property type="match status" value="1"/>
</dbReference>
<dbReference type="RefSeq" id="XP_060545432.1">
    <property type="nucleotide sequence ID" value="XM_060689449.1"/>
</dbReference>
<dbReference type="InterPro" id="IPR018270">
    <property type="entry name" value="C_nuclsd_transpt_met_bac"/>
</dbReference>
<dbReference type="PANTHER" id="PTHR10590">
    <property type="entry name" value="SODIUM/NUCLEOSIDE COTRANSPORTER"/>
    <property type="match status" value="1"/>
</dbReference>
<protein>
    <recommendedName>
        <fullName evidence="7">Sodium/nucleoside cotransporter</fullName>
    </recommendedName>
</protein>
<organism evidence="12 13">
    <name type="scientific">Pantherophis guttatus</name>
    <name type="common">Corn snake</name>
    <name type="synonym">Elaphe guttata</name>
    <dbReference type="NCBI Taxonomy" id="94885"/>
    <lineage>
        <taxon>Eukaryota</taxon>
        <taxon>Metazoa</taxon>
        <taxon>Chordata</taxon>
        <taxon>Craniata</taxon>
        <taxon>Vertebrata</taxon>
        <taxon>Euteleostomi</taxon>
        <taxon>Lepidosauria</taxon>
        <taxon>Squamata</taxon>
        <taxon>Bifurcata</taxon>
        <taxon>Unidentata</taxon>
        <taxon>Episquamata</taxon>
        <taxon>Toxicofera</taxon>
        <taxon>Serpentes</taxon>
        <taxon>Colubroidea</taxon>
        <taxon>Colubridae</taxon>
        <taxon>Colubrinae</taxon>
        <taxon>Pantherophis</taxon>
    </lineage>
</organism>
<feature type="transmembrane region" description="Helical" evidence="7">
    <location>
        <begin position="500"/>
        <end position="521"/>
    </location>
</feature>
<feature type="domain" description="Nucleoside transporter/FeoB GTPase Gate" evidence="11">
    <location>
        <begin position="306"/>
        <end position="403"/>
    </location>
</feature>
<dbReference type="PANTHER" id="PTHR10590:SF11">
    <property type="entry name" value="SODIUM_NUCLEOSIDE COTRANSPORTER 2"/>
    <property type="match status" value="1"/>
</dbReference>
<accession>A0ABM3ZAP1</accession>
<feature type="transmembrane region" description="Helical" evidence="7">
    <location>
        <begin position="575"/>
        <end position="598"/>
    </location>
</feature>
<feature type="region of interest" description="Disordered" evidence="8">
    <location>
        <begin position="1"/>
        <end position="89"/>
    </location>
</feature>
<evidence type="ECO:0000256" key="6">
    <source>
        <dbReference type="ARBA" id="ARBA00023136"/>
    </source>
</evidence>
<evidence type="ECO:0000259" key="11">
    <source>
        <dbReference type="Pfam" id="PF07670"/>
    </source>
</evidence>
<dbReference type="NCBIfam" id="TIGR00804">
    <property type="entry name" value="nupC"/>
    <property type="match status" value="1"/>
</dbReference>
<dbReference type="Proteomes" id="UP001652622">
    <property type="component" value="Unplaced"/>
</dbReference>
<feature type="domain" description="Concentrative nucleoside transporter N-terminal" evidence="9">
    <location>
        <begin position="226"/>
        <end position="297"/>
    </location>
</feature>
<sequence length="709" mass="77575">MGEVKISLKNRDMGMANPTFEPSESETNGVEEVKIPPKNGDMGMANPTFEPSESETNGVEEVKIPPKNGDSVESETNKNEAPSLEFGEENPVQDRRFGSRFKNVTQPFSKAKRFCKAHRELLHKVFLGILCLGYLAYFIAACYLDYHRALALIILTSLAVAFLAYSIVKNCLGAKIIQMLSPCRKCCQKAWPWLKWVLCAILLIALITWLVLDMSQRKEQLVSLGGFCVLVFLLFLFSKHHMAVSWRAVLWGLGLQFALGLFIIRTEPGFQAFEWLGHQIQTFLNYTTAGSSFVFGEKLIQESFAFQALPVIIFFSCVMSVLYYLGVMQFIILKLSWLLQITMGTAATESLSVVGNIFVGMSEAPLLIRPYLGDMTLSEIHAVMTGGFATVAGSVMGAYISFGIDASSLIAASVMAAPCALAMSKLVYPEVEQSQFKSQEGIKIACGEEKNILEAAGNGASLSVGLVVNIAANLIAFLPVLAFIDAVLSWLGGMVNLPQLSFQLICSYVLMPLAFLLGASWEEASLVAEMLGVKFFLNEFVAYQHLSIYKKNRLTGLPEWDGSQKQWISPRAETIVTFALCGFANLSSIGIMLGGLTSMAPQRKGEFSSIVVRALLTGACVSLINACIAGILYVPREVPDCLDFFSSTTINSTSYSLHECCKDLFSSALPSFNGSLSFGGIWETLHANTTQGYLQECCGHYSSPVCPKP</sequence>
<evidence type="ECO:0000313" key="13">
    <source>
        <dbReference type="RefSeq" id="XP_060545432.1"/>
    </source>
</evidence>
<feature type="transmembrane region" description="Helical" evidence="7">
    <location>
        <begin position="304"/>
        <end position="325"/>
    </location>
</feature>
<feature type="domain" description="Concentrative nucleoside transporter C-terminal" evidence="10">
    <location>
        <begin position="409"/>
        <end position="630"/>
    </location>
</feature>
<reference evidence="13" key="1">
    <citation type="submission" date="2025-08" db="UniProtKB">
        <authorList>
            <consortium name="RefSeq"/>
        </authorList>
    </citation>
    <scope>IDENTIFICATION</scope>
    <source>
        <tissue evidence="13">Blood</tissue>
    </source>
</reference>